<dbReference type="PATRIC" id="fig|1002364.3.peg.706"/>
<dbReference type="InterPro" id="IPR014776">
    <property type="entry name" value="4pyrrole_Mease_sub2"/>
</dbReference>
<evidence type="ECO:0000313" key="3">
    <source>
        <dbReference type="Proteomes" id="UP000005959"/>
    </source>
</evidence>
<dbReference type="AlphaFoldDB" id="G9Y2G4"/>
<proteinExistence type="predicted"/>
<dbReference type="Proteomes" id="UP000005959">
    <property type="component" value="Unassembled WGS sequence"/>
</dbReference>
<dbReference type="GO" id="GO:0008168">
    <property type="term" value="F:methyltransferase activity"/>
    <property type="evidence" value="ECO:0007669"/>
    <property type="project" value="InterPro"/>
</dbReference>
<name>G9Y2G4_HAFAL</name>
<dbReference type="InterPro" id="IPR035996">
    <property type="entry name" value="4pyrrol_Methylase_sf"/>
</dbReference>
<protein>
    <submittedName>
        <fullName evidence="2">Uncharacterized protein</fullName>
    </submittedName>
</protein>
<dbReference type="PANTHER" id="PTHR45790">
    <property type="entry name" value="SIROHEME SYNTHASE-RELATED"/>
    <property type="match status" value="1"/>
</dbReference>
<dbReference type="PANTHER" id="PTHR45790:SF4">
    <property type="entry name" value="COBALT-PRECORRIN-4 C(11)-METHYLTRANSFERASE"/>
    <property type="match status" value="1"/>
</dbReference>
<dbReference type="Gene3D" id="3.30.950.10">
    <property type="entry name" value="Methyltransferase, Cobalt-precorrin-4 Transmethylase, Domain 2"/>
    <property type="match status" value="1"/>
</dbReference>
<sequence>MTQRVPVQEMNRVAERVMAGGYPVDTPVAVVYKATWAESRTVRGTLDNSAELVHQAAIHKTALILVGGFLGDEYHYSKLYDAEVRHEYR</sequence>
<dbReference type="EMBL" id="AGCI01000010">
    <property type="protein sequence ID" value="EHM46909.1"/>
    <property type="molecule type" value="Genomic_DNA"/>
</dbReference>
<comment type="pathway">
    <text evidence="1">Cofactor biosynthesis; adenosylcobalamin biosynthesis.</text>
</comment>
<reference evidence="2 3" key="1">
    <citation type="submission" date="2011-08" db="EMBL/GenBank/DDBJ databases">
        <authorList>
            <person name="Weinstock G."/>
            <person name="Sodergren E."/>
            <person name="Clifton S."/>
            <person name="Fulton L."/>
            <person name="Fulton B."/>
            <person name="Courtney L."/>
            <person name="Fronick C."/>
            <person name="Harrison M."/>
            <person name="Strong C."/>
            <person name="Farmer C."/>
            <person name="Delahaunty K."/>
            <person name="Markovic C."/>
            <person name="Hall O."/>
            <person name="Minx P."/>
            <person name="Tomlinson C."/>
            <person name="Mitreva M."/>
            <person name="Hou S."/>
            <person name="Chen J."/>
            <person name="Wollam A."/>
            <person name="Pepin K.H."/>
            <person name="Johnson M."/>
            <person name="Bhonagiri V."/>
            <person name="Zhang X."/>
            <person name="Suruliraj S."/>
            <person name="Warren W."/>
            <person name="Chinwalla A."/>
            <person name="Mardis E.R."/>
            <person name="Wilson R.K."/>
        </authorList>
    </citation>
    <scope>NUCLEOTIDE SEQUENCE [LARGE SCALE GENOMIC DNA]</scope>
    <source>
        <strain evidence="2 3">ATCC 51873</strain>
    </source>
</reference>
<evidence type="ECO:0000313" key="2">
    <source>
        <dbReference type="EMBL" id="EHM46909.1"/>
    </source>
</evidence>
<dbReference type="SUPFAM" id="SSF53790">
    <property type="entry name" value="Tetrapyrrole methylase"/>
    <property type="match status" value="1"/>
</dbReference>
<accession>G9Y2G4</accession>
<dbReference type="InterPro" id="IPR050161">
    <property type="entry name" value="Siro_Cobalamin_biosynth"/>
</dbReference>
<dbReference type="HOGENOM" id="CLU_2479715_0_0_6"/>
<organism evidence="2 3">
    <name type="scientific">Hafnia alvei ATCC 51873</name>
    <dbReference type="NCBI Taxonomy" id="1002364"/>
    <lineage>
        <taxon>Bacteria</taxon>
        <taxon>Pseudomonadati</taxon>
        <taxon>Pseudomonadota</taxon>
        <taxon>Gammaproteobacteria</taxon>
        <taxon>Enterobacterales</taxon>
        <taxon>Hafniaceae</taxon>
        <taxon>Hafnia</taxon>
    </lineage>
</organism>
<gene>
    <name evidence="2" type="ORF">HMPREF0454_00778</name>
</gene>
<evidence type="ECO:0000256" key="1">
    <source>
        <dbReference type="ARBA" id="ARBA00004953"/>
    </source>
</evidence>
<comment type="caution">
    <text evidence="2">The sequence shown here is derived from an EMBL/GenBank/DDBJ whole genome shotgun (WGS) entry which is preliminary data.</text>
</comment>